<dbReference type="InterPro" id="IPR000479">
    <property type="entry name" value="CIMR_rpt"/>
</dbReference>
<dbReference type="Gene3D" id="2.70.130.10">
    <property type="entry name" value="Mannose-6-phosphate receptor binding domain"/>
    <property type="match status" value="4"/>
</dbReference>
<name>A0A0K2TZC7_LEPSM</name>
<comment type="subcellular location">
    <subcellularLocation>
        <location evidence="1">Endomembrane system</location>
    </subcellularLocation>
</comment>
<dbReference type="AlphaFoldDB" id="A0A0K2TZC7"/>
<dbReference type="PROSITE" id="PS51914">
    <property type="entry name" value="MRH"/>
    <property type="match status" value="4"/>
</dbReference>
<dbReference type="GO" id="GO:0038023">
    <property type="term" value="F:signaling receptor activity"/>
    <property type="evidence" value="ECO:0007669"/>
    <property type="project" value="InterPro"/>
</dbReference>
<dbReference type="InterPro" id="IPR044865">
    <property type="entry name" value="MRH_dom"/>
</dbReference>
<dbReference type="Pfam" id="PF00878">
    <property type="entry name" value="CIMR"/>
    <property type="match status" value="3"/>
</dbReference>
<keyword evidence="4" id="KW-0732">Signal</keyword>
<dbReference type="PANTHER" id="PTHR15071">
    <property type="entry name" value="MANNOSE-6-PHOSPHATE RECEPTOR FAMILY MEMBER"/>
    <property type="match status" value="1"/>
</dbReference>
<evidence type="ECO:0000256" key="8">
    <source>
        <dbReference type="SAM" id="Phobius"/>
    </source>
</evidence>
<evidence type="ECO:0000313" key="10">
    <source>
        <dbReference type="EMBL" id="CDW31057.1"/>
    </source>
</evidence>
<organism evidence="10">
    <name type="scientific">Lepeophtheirus salmonis</name>
    <name type="common">Salmon louse</name>
    <name type="synonym">Caligus salmonis</name>
    <dbReference type="NCBI Taxonomy" id="72036"/>
    <lineage>
        <taxon>Eukaryota</taxon>
        <taxon>Metazoa</taxon>
        <taxon>Ecdysozoa</taxon>
        <taxon>Arthropoda</taxon>
        <taxon>Crustacea</taxon>
        <taxon>Multicrustacea</taxon>
        <taxon>Hexanauplia</taxon>
        <taxon>Copepoda</taxon>
        <taxon>Siphonostomatoida</taxon>
        <taxon>Caligidae</taxon>
        <taxon>Lepeophtheirus</taxon>
    </lineage>
</organism>
<keyword evidence="3 8" id="KW-0812">Transmembrane</keyword>
<sequence length="595" mass="68144">MLVSENGTEVSLGLGELRNPPYYNSTSKDIHLDYTMGSICSLDSSNHTHYSTRVIFRCDWGRRIFSMEYLGRLGCQYQFLVLTDAACPRKRTAITKDGCYISGNPNFPNEIIDFSQLSGSNSSLTFKDSDRNTFYINICDYLPGYDPFAAILKKPNGQKLMLGKKSNSIRMVEDLIYVEYIDGDKCEEDPTLKYSVIVRFVCPKYDSPMYLDIIQNGRCIYIFNVYTSFVCVDHRRKCGISTNEGYHYDFSPLIKPVDSSYVVEDSWRLNICQSVGSCGVVDKKSYPVSVCNGTNPSLYRVMSKGFLINEKLQLIYEHGEICPAEQNKTLSSVISFKCDPEIYPGYPSKIQDSDHCQINFEFPTALACKDLQIPYIYTAHSCKIYHAGRREFVDFSEVETHNAEFGWTLSPCQNPSCSVCGNGSSYGHIHSSQYDFHHESLIIENQGGSLCNDNATRRSSRIWFKCDRSLAKGEEGIVKLLYKNPCYAEFEWTMSLVCIPFEYEYENHFVEEVDSKSKYEEMIIIPVILIILSAIGGITYFKRKYGWNFFRTYRHRGFSPFVSYRRDLDTAYGDETLPSVPSSLSEDDNEQYKMI</sequence>
<protein>
    <recommendedName>
        <fullName evidence="9">MRH domain-containing protein</fullName>
    </recommendedName>
</protein>
<dbReference type="InterPro" id="IPR009011">
    <property type="entry name" value="Man6P_isomerase_rcpt-bd_dom_sf"/>
</dbReference>
<reference evidence="10" key="1">
    <citation type="submission" date="2014-05" db="EMBL/GenBank/DDBJ databases">
        <authorList>
            <person name="Chronopoulou M."/>
        </authorList>
    </citation>
    <scope>NUCLEOTIDE SEQUENCE</scope>
    <source>
        <tissue evidence="10">Whole organism</tissue>
    </source>
</reference>
<feature type="domain" description="MRH" evidence="9">
    <location>
        <begin position="380"/>
        <end position="500"/>
    </location>
</feature>
<dbReference type="SUPFAM" id="SSF50911">
    <property type="entry name" value="Mannose 6-phosphate receptor domain"/>
    <property type="match status" value="4"/>
</dbReference>
<evidence type="ECO:0000256" key="5">
    <source>
        <dbReference type="ARBA" id="ARBA00022989"/>
    </source>
</evidence>
<dbReference type="PANTHER" id="PTHR15071:SF0">
    <property type="entry name" value="MANNOSE 6-PHOSPHATE RECEPTOR-LIKE PROTEIN 1"/>
    <property type="match status" value="1"/>
</dbReference>
<dbReference type="EMBL" id="HACA01013696">
    <property type="protein sequence ID" value="CDW31057.1"/>
    <property type="molecule type" value="Transcribed_RNA"/>
</dbReference>
<evidence type="ECO:0000256" key="6">
    <source>
        <dbReference type="ARBA" id="ARBA00023136"/>
    </source>
</evidence>
<dbReference type="GO" id="GO:0010008">
    <property type="term" value="C:endosome membrane"/>
    <property type="evidence" value="ECO:0007669"/>
    <property type="project" value="UniProtKB-SubCell"/>
</dbReference>
<feature type="domain" description="MRH" evidence="9">
    <location>
        <begin position="1"/>
        <end position="89"/>
    </location>
</feature>
<evidence type="ECO:0000259" key="9">
    <source>
        <dbReference type="PROSITE" id="PS51914"/>
    </source>
</evidence>
<keyword evidence="6 8" id="KW-0472">Membrane</keyword>
<dbReference type="GO" id="GO:0005537">
    <property type="term" value="F:D-mannose binding"/>
    <property type="evidence" value="ECO:0007669"/>
    <property type="project" value="InterPro"/>
</dbReference>
<keyword evidence="5 8" id="KW-1133">Transmembrane helix</keyword>
<accession>A0A0K2TZC7</accession>
<keyword evidence="2" id="KW-0813">Transport</keyword>
<evidence type="ECO:0000256" key="3">
    <source>
        <dbReference type="ARBA" id="ARBA00022692"/>
    </source>
</evidence>
<dbReference type="GO" id="GO:0007041">
    <property type="term" value="P:lysosomal transport"/>
    <property type="evidence" value="ECO:0007669"/>
    <property type="project" value="InterPro"/>
</dbReference>
<feature type="transmembrane region" description="Helical" evidence="8">
    <location>
        <begin position="522"/>
        <end position="541"/>
    </location>
</feature>
<keyword evidence="7" id="KW-1015">Disulfide bond</keyword>
<evidence type="ECO:0000256" key="7">
    <source>
        <dbReference type="ARBA" id="ARBA00023157"/>
    </source>
</evidence>
<feature type="domain" description="MRH" evidence="9">
    <location>
        <begin position="236"/>
        <end position="370"/>
    </location>
</feature>
<dbReference type="GO" id="GO:0000139">
    <property type="term" value="C:Golgi membrane"/>
    <property type="evidence" value="ECO:0007669"/>
    <property type="project" value="UniProtKB-SubCell"/>
</dbReference>
<feature type="domain" description="MRH" evidence="9">
    <location>
        <begin position="97"/>
        <end position="233"/>
    </location>
</feature>
<evidence type="ECO:0000256" key="4">
    <source>
        <dbReference type="ARBA" id="ARBA00022729"/>
    </source>
</evidence>
<proteinExistence type="predicted"/>
<dbReference type="SMART" id="SM01404">
    <property type="entry name" value="CIMR"/>
    <property type="match status" value="3"/>
</dbReference>
<evidence type="ECO:0000256" key="2">
    <source>
        <dbReference type="ARBA" id="ARBA00022448"/>
    </source>
</evidence>
<dbReference type="OrthoDB" id="4504960at2759"/>
<evidence type="ECO:0000256" key="1">
    <source>
        <dbReference type="ARBA" id="ARBA00004308"/>
    </source>
</evidence>